<feature type="domain" description="CH-like" evidence="2">
    <location>
        <begin position="17"/>
        <end position="110"/>
    </location>
</feature>
<dbReference type="PANTHER" id="PTHR12509">
    <property type="entry name" value="SPERMATOGENESIS-ASSOCIATED 4-RELATED"/>
    <property type="match status" value="1"/>
</dbReference>
<proteinExistence type="predicted"/>
<feature type="region of interest" description="Disordered" evidence="1">
    <location>
        <begin position="250"/>
        <end position="287"/>
    </location>
</feature>
<dbReference type="OrthoDB" id="62528at2759"/>
<feature type="compositionally biased region" description="Basic and acidic residues" evidence="1">
    <location>
        <begin position="203"/>
        <end position="231"/>
    </location>
</feature>
<dbReference type="Gene3D" id="1.10.418.10">
    <property type="entry name" value="Calponin-like domain"/>
    <property type="match status" value="1"/>
</dbReference>
<dbReference type="GO" id="GO:0051493">
    <property type="term" value="P:regulation of cytoskeleton organization"/>
    <property type="evidence" value="ECO:0007669"/>
    <property type="project" value="TreeGrafter"/>
</dbReference>
<dbReference type="InterPro" id="IPR036872">
    <property type="entry name" value="CH_dom_sf"/>
</dbReference>
<gene>
    <name evidence="3" type="ORF">MOQ_009823</name>
</gene>
<evidence type="ECO:0000313" key="4">
    <source>
        <dbReference type="Proteomes" id="UP000007350"/>
    </source>
</evidence>
<dbReference type="InterPro" id="IPR052111">
    <property type="entry name" value="Spermatogenesis_Ciliary_MAP"/>
</dbReference>
<accession>K2MH76</accession>
<dbReference type="InterPro" id="IPR010441">
    <property type="entry name" value="CH_2"/>
</dbReference>
<protein>
    <recommendedName>
        <fullName evidence="2">CH-like domain-containing protein</fullName>
    </recommendedName>
</protein>
<organism evidence="3 4">
    <name type="scientific">Trypanosoma cruzi marinkellei</name>
    <dbReference type="NCBI Taxonomy" id="85056"/>
    <lineage>
        <taxon>Eukaryota</taxon>
        <taxon>Discoba</taxon>
        <taxon>Euglenozoa</taxon>
        <taxon>Kinetoplastea</taxon>
        <taxon>Metakinetoplastina</taxon>
        <taxon>Trypanosomatida</taxon>
        <taxon>Trypanosomatidae</taxon>
        <taxon>Trypanosoma</taxon>
        <taxon>Schizotrypanum</taxon>
    </lineage>
</organism>
<feature type="compositionally biased region" description="Low complexity" evidence="1">
    <location>
        <begin position="273"/>
        <end position="283"/>
    </location>
</feature>
<evidence type="ECO:0000256" key="1">
    <source>
        <dbReference type="SAM" id="MobiDB-lite"/>
    </source>
</evidence>
<dbReference type="GO" id="GO:0008017">
    <property type="term" value="F:microtubule binding"/>
    <property type="evidence" value="ECO:0007669"/>
    <property type="project" value="TreeGrafter"/>
</dbReference>
<reference evidence="3 4" key="1">
    <citation type="journal article" date="2012" name="BMC Genomics">
        <title>Comparative genomic analysis of human infective Trypanosoma cruzi lineages with the bat-restricted subspecies T. cruzi marinkellei.</title>
        <authorList>
            <person name="Franzen O."/>
            <person name="Talavera-Lopez C."/>
            <person name="Ochaya S."/>
            <person name="Butler C.E."/>
            <person name="Messenger L.A."/>
            <person name="Lewis M.D."/>
            <person name="Llewellyn M.S."/>
            <person name="Marinkelle C.J."/>
            <person name="Tyler K.M."/>
            <person name="Miles M.A."/>
            <person name="Andersson B."/>
        </authorList>
    </citation>
    <scope>NUCLEOTIDE SEQUENCE [LARGE SCALE GENOMIC DNA]</scope>
    <source>
        <strain evidence="3 4">B7</strain>
    </source>
</reference>
<feature type="region of interest" description="Disordered" evidence="1">
    <location>
        <begin position="198"/>
        <end position="233"/>
    </location>
</feature>
<evidence type="ECO:0000313" key="3">
    <source>
        <dbReference type="EMBL" id="EKF26480.1"/>
    </source>
</evidence>
<dbReference type="GO" id="GO:0005930">
    <property type="term" value="C:axoneme"/>
    <property type="evidence" value="ECO:0007669"/>
    <property type="project" value="TreeGrafter"/>
</dbReference>
<sequence>MELESSIQREGLPREVLVWLRTLQLPRVVRHPRRDFSNGFLVAAICSRYWSSVSMHSYEDKMSAAQKRSNWELLRKQFALNNCPLSERMIDGMIACREEYANFFLRQLYEHLTGRIILEAAPLTAAEVSQPRTFVPQSVPPAPSRKISVEFVTPSADISNTTTSRVREIRSSNLMALAKPESTSSVPVATKHAIHAIVGEQMSDDKNVDDAENEKEKNDGGDSDGEKRRQGGDQNVEFFVSLRPAEVQQTVVRAVPQGRGQTATRDEKKRQQRQQQQQQQSQSDDMQSGMYDLTALEAIESIVRKQAAGQGWVCVRDEPAAFTNYFLLEENNLGALLHCRLWSTLLGSVSDLADRILRHGGFVADIAALFLQRPLPEETITQQEYQQQQQLQVGNGFTTPKLWKKRACPRGNSGSRRFVFLASLLSSISDADKFLAVSIYYDDILPHAAEAMRALDRVTADEYASLLCAALPSDRKAAARLLPDMLLATHNSITASNNVEAKRSYYLFLRAVLLRLSRNERCGSLRNNDLLLLRIHCRQQRLMIHFY</sequence>
<dbReference type="EMBL" id="AHKC01020585">
    <property type="protein sequence ID" value="EKF26480.1"/>
    <property type="molecule type" value="Genomic_DNA"/>
</dbReference>
<name>K2MH76_TRYCR</name>
<dbReference type="Pfam" id="PF06294">
    <property type="entry name" value="CH_2"/>
    <property type="match status" value="1"/>
</dbReference>
<evidence type="ECO:0000259" key="2">
    <source>
        <dbReference type="Pfam" id="PF06294"/>
    </source>
</evidence>
<dbReference type="Proteomes" id="UP000007350">
    <property type="component" value="Unassembled WGS sequence"/>
</dbReference>
<comment type="caution">
    <text evidence="3">The sequence shown here is derived from an EMBL/GenBank/DDBJ whole genome shotgun (WGS) entry which is preliminary data.</text>
</comment>
<dbReference type="AlphaFoldDB" id="K2MH76"/>
<keyword evidence="4" id="KW-1185">Reference proteome</keyword>
<dbReference type="PANTHER" id="PTHR12509:SF8">
    <property type="entry name" value="SPERMATOGENESIS-ASSOCIATED PROTEIN 4"/>
    <property type="match status" value="1"/>
</dbReference>